<protein>
    <submittedName>
        <fullName evidence="4">Response regulator</fullName>
    </submittedName>
</protein>
<evidence type="ECO:0000256" key="1">
    <source>
        <dbReference type="ARBA" id="ARBA00022553"/>
    </source>
</evidence>
<evidence type="ECO:0000313" key="4">
    <source>
        <dbReference type="EMBL" id="QSQ22147.1"/>
    </source>
</evidence>
<dbReference type="InterPro" id="IPR011006">
    <property type="entry name" value="CheY-like_superfamily"/>
</dbReference>
<keyword evidence="5" id="KW-1185">Reference proteome</keyword>
<proteinExistence type="predicted"/>
<dbReference type="RefSeq" id="WP_206723724.1">
    <property type="nucleotide sequence ID" value="NZ_CP071090.1"/>
</dbReference>
<dbReference type="EMBL" id="CP071090">
    <property type="protein sequence ID" value="QSQ22147.1"/>
    <property type="molecule type" value="Genomic_DNA"/>
</dbReference>
<evidence type="ECO:0000259" key="3">
    <source>
        <dbReference type="PROSITE" id="PS50110"/>
    </source>
</evidence>
<feature type="modified residue" description="4-aspartylphosphate" evidence="2">
    <location>
        <position position="64"/>
    </location>
</feature>
<evidence type="ECO:0000313" key="5">
    <source>
        <dbReference type="Proteomes" id="UP000662747"/>
    </source>
</evidence>
<dbReference type="PANTHER" id="PTHR44591:SF3">
    <property type="entry name" value="RESPONSE REGULATORY DOMAIN-CONTAINING PROTEIN"/>
    <property type="match status" value="1"/>
</dbReference>
<accession>A0ABX7NXD6</accession>
<dbReference type="InterPro" id="IPR001789">
    <property type="entry name" value="Sig_transdc_resp-reg_receiver"/>
</dbReference>
<dbReference type="SMART" id="SM00448">
    <property type="entry name" value="REC"/>
    <property type="match status" value="1"/>
</dbReference>
<dbReference type="PROSITE" id="PS50110">
    <property type="entry name" value="RESPONSE_REGULATORY"/>
    <property type="match status" value="1"/>
</dbReference>
<dbReference type="SUPFAM" id="SSF52172">
    <property type="entry name" value="CheY-like"/>
    <property type="match status" value="1"/>
</dbReference>
<dbReference type="Gene3D" id="3.40.50.2300">
    <property type="match status" value="1"/>
</dbReference>
<dbReference type="PANTHER" id="PTHR44591">
    <property type="entry name" value="STRESS RESPONSE REGULATOR PROTEIN 1"/>
    <property type="match status" value="1"/>
</dbReference>
<name>A0ABX7NXD6_9BACT</name>
<dbReference type="InterPro" id="IPR050595">
    <property type="entry name" value="Bact_response_regulator"/>
</dbReference>
<dbReference type="Pfam" id="PF00072">
    <property type="entry name" value="Response_reg"/>
    <property type="match status" value="1"/>
</dbReference>
<organism evidence="4 5">
    <name type="scientific">Pyxidicoccus parkwayensis</name>
    <dbReference type="NCBI Taxonomy" id="2813578"/>
    <lineage>
        <taxon>Bacteria</taxon>
        <taxon>Pseudomonadati</taxon>
        <taxon>Myxococcota</taxon>
        <taxon>Myxococcia</taxon>
        <taxon>Myxococcales</taxon>
        <taxon>Cystobacterineae</taxon>
        <taxon>Myxococcaceae</taxon>
        <taxon>Pyxidicoccus</taxon>
    </lineage>
</organism>
<sequence length="131" mass="14083">MESSPPGVGSVLVVEDDADLRAAVADILEDAGFEVHVAENGEDALHVFGEMGHHGQRPCLVLLDLMMPVMDGFAFMERVRADPRMREVPVVVLSASVREPPVGARGMLRKPFEIPVLLDTVAEHCAQGAQG</sequence>
<reference evidence="4 5" key="1">
    <citation type="submission" date="2021-02" db="EMBL/GenBank/DDBJ databases">
        <title>De Novo genome assembly of isolated myxobacteria.</title>
        <authorList>
            <person name="Stevens D.C."/>
        </authorList>
    </citation>
    <scope>NUCLEOTIDE SEQUENCE [LARGE SCALE GENOMIC DNA]</scope>
    <source>
        <strain evidence="5">SCPEA02</strain>
    </source>
</reference>
<gene>
    <name evidence="4" type="ORF">JY651_44625</name>
</gene>
<keyword evidence="1 2" id="KW-0597">Phosphoprotein</keyword>
<dbReference type="Proteomes" id="UP000662747">
    <property type="component" value="Chromosome"/>
</dbReference>
<feature type="domain" description="Response regulatory" evidence="3">
    <location>
        <begin position="10"/>
        <end position="125"/>
    </location>
</feature>
<evidence type="ECO:0000256" key="2">
    <source>
        <dbReference type="PROSITE-ProRule" id="PRU00169"/>
    </source>
</evidence>